<feature type="compositionally biased region" description="Basic residues" evidence="1">
    <location>
        <begin position="11"/>
        <end position="26"/>
    </location>
</feature>
<evidence type="ECO:0000313" key="3">
    <source>
        <dbReference type="Proteomes" id="UP000016933"/>
    </source>
</evidence>
<gene>
    <name evidence="2" type="ORF">DOTSEDRAFT_75697</name>
</gene>
<keyword evidence="3" id="KW-1185">Reference proteome</keyword>
<evidence type="ECO:0000313" key="2">
    <source>
        <dbReference type="EMBL" id="EME38198.1"/>
    </source>
</evidence>
<accession>N1PBV7</accession>
<dbReference type="AlphaFoldDB" id="N1PBV7"/>
<reference evidence="3" key="1">
    <citation type="journal article" date="2012" name="PLoS Genet.">
        <title>The genomes of the fungal plant pathogens Cladosporium fulvum and Dothistroma septosporum reveal adaptation to different hosts and lifestyles but also signatures of common ancestry.</title>
        <authorList>
            <person name="de Wit P.J.G.M."/>
            <person name="van der Burgt A."/>
            <person name="Oekmen B."/>
            <person name="Stergiopoulos I."/>
            <person name="Abd-Elsalam K.A."/>
            <person name="Aerts A.L."/>
            <person name="Bahkali A.H."/>
            <person name="Beenen H.G."/>
            <person name="Chettri P."/>
            <person name="Cox M.P."/>
            <person name="Datema E."/>
            <person name="de Vries R.P."/>
            <person name="Dhillon B."/>
            <person name="Ganley A.R."/>
            <person name="Griffiths S.A."/>
            <person name="Guo Y."/>
            <person name="Hamelin R.C."/>
            <person name="Henrissat B."/>
            <person name="Kabir M.S."/>
            <person name="Jashni M.K."/>
            <person name="Kema G."/>
            <person name="Klaubauf S."/>
            <person name="Lapidus A."/>
            <person name="Levasseur A."/>
            <person name="Lindquist E."/>
            <person name="Mehrabi R."/>
            <person name="Ohm R.A."/>
            <person name="Owen T.J."/>
            <person name="Salamov A."/>
            <person name="Schwelm A."/>
            <person name="Schijlen E."/>
            <person name="Sun H."/>
            <person name="van den Burg H.A."/>
            <person name="van Ham R.C.H.J."/>
            <person name="Zhang S."/>
            <person name="Goodwin S.B."/>
            <person name="Grigoriev I.V."/>
            <person name="Collemare J."/>
            <person name="Bradshaw R.E."/>
        </authorList>
    </citation>
    <scope>NUCLEOTIDE SEQUENCE [LARGE SCALE GENOMIC DNA]</scope>
    <source>
        <strain evidence="3">NZE10 / CBS 128990</strain>
    </source>
</reference>
<organism evidence="2 3">
    <name type="scientific">Dothistroma septosporum (strain NZE10 / CBS 128990)</name>
    <name type="common">Red band needle blight fungus</name>
    <name type="synonym">Mycosphaerella pini</name>
    <dbReference type="NCBI Taxonomy" id="675120"/>
    <lineage>
        <taxon>Eukaryota</taxon>
        <taxon>Fungi</taxon>
        <taxon>Dikarya</taxon>
        <taxon>Ascomycota</taxon>
        <taxon>Pezizomycotina</taxon>
        <taxon>Dothideomycetes</taxon>
        <taxon>Dothideomycetidae</taxon>
        <taxon>Mycosphaerellales</taxon>
        <taxon>Mycosphaerellaceae</taxon>
        <taxon>Dothistroma</taxon>
    </lineage>
</organism>
<evidence type="ECO:0000256" key="1">
    <source>
        <dbReference type="SAM" id="MobiDB-lite"/>
    </source>
</evidence>
<dbReference type="EMBL" id="KB446547">
    <property type="protein sequence ID" value="EME38198.1"/>
    <property type="molecule type" value="Genomic_DNA"/>
</dbReference>
<dbReference type="Proteomes" id="UP000016933">
    <property type="component" value="Unassembled WGS sequence"/>
</dbReference>
<protein>
    <submittedName>
        <fullName evidence="2">Uncharacterized protein</fullName>
    </submittedName>
</protein>
<name>N1PBV7_DOTSN</name>
<sequence>MSRTDAASSKAHFKRPKKGPRGHSRHGLCDPPAARASCLLTTMQFTNTEKRPLTAMNFAWVSRGCLRLWSVRPPHQPHVPNDGTDSTTQSVGINHSLYRSPVGWWPSSDRTIHMHYLIPPLVSVPLSYAVDSMTGIPANTTE</sequence>
<dbReference type="HOGENOM" id="CLU_1815737_0_0_1"/>
<proteinExistence type="predicted"/>
<feature type="region of interest" description="Disordered" evidence="1">
    <location>
        <begin position="1"/>
        <end position="29"/>
    </location>
</feature>
<reference evidence="2 3" key="2">
    <citation type="journal article" date="2012" name="PLoS Pathog.">
        <title>Diverse lifestyles and strategies of plant pathogenesis encoded in the genomes of eighteen Dothideomycetes fungi.</title>
        <authorList>
            <person name="Ohm R.A."/>
            <person name="Feau N."/>
            <person name="Henrissat B."/>
            <person name="Schoch C.L."/>
            <person name="Horwitz B.A."/>
            <person name="Barry K.W."/>
            <person name="Condon B.J."/>
            <person name="Copeland A.C."/>
            <person name="Dhillon B."/>
            <person name="Glaser F."/>
            <person name="Hesse C.N."/>
            <person name="Kosti I."/>
            <person name="LaButti K."/>
            <person name="Lindquist E.A."/>
            <person name="Lucas S."/>
            <person name="Salamov A.A."/>
            <person name="Bradshaw R.E."/>
            <person name="Ciuffetti L."/>
            <person name="Hamelin R.C."/>
            <person name="Kema G.H.J."/>
            <person name="Lawrence C."/>
            <person name="Scott J.A."/>
            <person name="Spatafora J.W."/>
            <person name="Turgeon B.G."/>
            <person name="de Wit P.J.G.M."/>
            <person name="Zhong S."/>
            <person name="Goodwin S.B."/>
            <person name="Grigoriev I.V."/>
        </authorList>
    </citation>
    <scope>NUCLEOTIDE SEQUENCE [LARGE SCALE GENOMIC DNA]</scope>
    <source>
        <strain evidence="3">NZE10 / CBS 128990</strain>
    </source>
</reference>